<evidence type="ECO:0000313" key="3">
    <source>
        <dbReference type="Proteomes" id="UP001152484"/>
    </source>
</evidence>
<dbReference type="Pfam" id="PF14291">
    <property type="entry name" value="DUF4371"/>
    <property type="match status" value="1"/>
</dbReference>
<dbReference type="Proteomes" id="UP001152484">
    <property type="component" value="Unassembled WGS sequence"/>
</dbReference>
<dbReference type="AlphaFoldDB" id="A0A9P0ZZ48"/>
<reference evidence="2" key="1">
    <citation type="submission" date="2022-07" db="EMBL/GenBank/DDBJ databases">
        <authorList>
            <person name="Macas J."/>
            <person name="Novak P."/>
            <person name="Neumann P."/>
        </authorList>
    </citation>
    <scope>NUCLEOTIDE SEQUENCE</scope>
</reference>
<dbReference type="PANTHER" id="PTHR45749">
    <property type="match status" value="1"/>
</dbReference>
<feature type="domain" description="DUF4371" evidence="1">
    <location>
        <begin position="1"/>
        <end position="113"/>
    </location>
</feature>
<accession>A0A9P0ZZ48</accession>
<protein>
    <recommendedName>
        <fullName evidence="1">DUF4371 domain-containing protein</fullName>
    </recommendedName>
</protein>
<evidence type="ECO:0000313" key="2">
    <source>
        <dbReference type="EMBL" id="CAH9120290.1"/>
    </source>
</evidence>
<gene>
    <name evidence="2" type="ORF">CEURO_LOCUS22664</name>
</gene>
<dbReference type="PANTHER" id="PTHR45749:SF34">
    <property type="entry name" value="ZINC FINGER MYM-TYPE PROTEIN 1-LIKE"/>
    <property type="match status" value="1"/>
</dbReference>
<comment type="caution">
    <text evidence="2">The sequence shown here is derived from an EMBL/GenBank/DDBJ whole genome shotgun (WGS) entry which is preliminary data.</text>
</comment>
<organism evidence="2 3">
    <name type="scientific">Cuscuta europaea</name>
    <name type="common">European dodder</name>
    <dbReference type="NCBI Taxonomy" id="41803"/>
    <lineage>
        <taxon>Eukaryota</taxon>
        <taxon>Viridiplantae</taxon>
        <taxon>Streptophyta</taxon>
        <taxon>Embryophyta</taxon>
        <taxon>Tracheophyta</taxon>
        <taxon>Spermatophyta</taxon>
        <taxon>Magnoliopsida</taxon>
        <taxon>eudicotyledons</taxon>
        <taxon>Gunneridae</taxon>
        <taxon>Pentapetalae</taxon>
        <taxon>asterids</taxon>
        <taxon>lamiids</taxon>
        <taxon>Solanales</taxon>
        <taxon>Convolvulaceae</taxon>
        <taxon>Cuscuteae</taxon>
        <taxon>Cuscuta</taxon>
        <taxon>Cuscuta subgen. Cuscuta</taxon>
    </lineage>
</organism>
<keyword evidence="3" id="KW-1185">Reference proteome</keyword>
<evidence type="ECO:0000259" key="1">
    <source>
        <dbReference type="Pfam" id="PF14291"/>
    </source>
</evidence>
<sequence>MTSPKIQKELTNACSVEVTKVILEDLGDKVFTLMVDESRDVSIKEQMGVVVRYVNKFGHVIERFLAMVHVNDTSALSLKNYIHQLFAKHKFSILRLRGQGYDGASNMRGEYNGLNALILKENSAASTMKAGLQEFRDNGWDIFFKEVNLFFDPLSWGNIL</sequence>
<name>A0A9P0ZZ48_CUSEU</name>
<dbReference type="EMBL" id="CAMAPE010000083">
    <property type="protein sequence ID" value="CAH9120290.1"/>
    <property type="molecule type" value="Genomic_DNA"/>
</dbReference>
<dbReference type="OrthoDB" id="6621980at2759"/>
<dbReference type="InterPro" id="IPR025398">
    <property type="entry name" value="DUF4371"/>
</dbReference>
<proteinExistence type="predicted"/>